<feature type="transmembrane region" description="Helical" evidence="2">
    <location>
        <begin position="381"/>
        <end position="403"/>
    </location>
</feature>
<dbReference type="PANTHER" id="PTHR23028">
    <property type="entry name" value="ACETYLTRANSFERASE"/>
    <property type="match status" value="1"/>
</dbReference>
<evidence type="ECO:0000313" key="4">
    <source>
        <dbReference type="EMBL" id="GAA4225681.1"/>
    </source>
</evidence>
<keyword evidence="2" id="KW-1133">Transmembrane helix</keyword>
<feature type="transmembrane region" description="Helical" evidence="2">
    <location>
        <begin position="207"/>
        <end position="225"/>
    </location>
</feature>
<sequence length="435" mass="46554">MPVKTLTAPEARIASRPRESSRMDWLDALRGVAALVVVFEHSLDVLLPEVRRTASPWFDFGRYGVFVFFLVSGYVVPFSLERHASVRRFWVGRVFRLYPAWFVSAGLALLLGAAGMSYGLPAALGDRPWMSALAHVTMLQDLLGVPNAVNVYWTLSYEMVFYLLVTAMFVAGVHRSSARVALGFGVGAAMLGVALPSALLASRWPGGTVLAAALLLAAGLAAMAARRRGIRRAGVAVVAALALGLLVLNSRIGAIESLCVIATMFAGTAVRGVQDGRLRPRPAVATVVVVAAFTLFAGLRSPTSLALHANPNPLGLDWSIAVAAAWLTFLAGLVLRDRPMPRALVWAGLVSYSTYLLHPLVVQVVWYAAGRHSGTLPVPVRLMWGVVLVAGVLGAAGLGYRYVERPAQRLGRRLTARPRAAGRRPRTATAATPPR</sequence>
<organism evidence="4 5">
    <name type="scientific">Actinomadura meridiana</name>
    <dbReference type="NCBI Taxonomy" id="559626"/>
    <lineage>
        <taxon>Bacteria</taxon>
        <taxon>Bacillati</taxon>
        <taxon>Actinomycetota</taxon>
        <taxon>Actinomycetes</taxon>
        <taxon>Streptosporangiales</taxon>
        <taxon>Thermomonosporaceae</taxon>
        <taxon>Actinomadura</taxon>
    </lineage>
</organism>
<feature type="transmembrane region" description="Helical" evidence="2">
    <location>
        <begin position="100"/>
        <end position="120"/>
    </location>
</feature>
<dbReference type="Pfam" id="PF01757">
    <property type="entry name" value="Acyl_transf_3"/>
    <property type="match status" value="1"/>
</dbReference>
<keyword evidence="5" id="KW-1185">Reference proteome</keyword>
<comment type="caution">
    <text evidence="4">The sequence shown here is derived from an EMBL/GenBank/DDBJ whole genome shotgun (WGS) entry which is preliminary data.</text>
</comment>
<feature type="domain" description="Acyltransferase 3" evidence="3">
    <location>
        <begin position="24"/>
        <end position="248"/>
    </location>
</feature>
<dbReference type="RefSeq" id="WP_344889853.1">
    <property type="nucleotide sequence ID" value="NZ_BAABAS010000004.1"/>
</dbReference>
<keyword evidence="2" id="KW-0472">Membrane</keyword>
<feature type="transmembrane region" description="Helical" evidence="2">
    <location>
        <begin position="254"/>
        <end position="270"/>
    </location>
</feature>
<feature type="transmembrane region" description="Helical" evidence="2">
    <location>
        <begin position="151"/>
        <end position="173"/>
    </location>
</feature>
<feature type="transmembrane region" description="Helical" evidence="2">
    <location>
        <begin position="343"/>
        <end position="369"/>
    </location>
</feature>
<evidence type="ECO:0000256" key="2">
    <source>
        <dbReference type="SAM" id="Phobius"/>
    </source>
</evidence>
<dbReference type="InterPro" id="IPR002656">
    <property type="entry name" value="Acyl_transf_3_dom"/>
</dbReference>
<keyword evidence="2" id="KW-0812">Transmembrane</keyword>
<feature type="transmembrane region" description="Helical" evidence="2">
    <location>
        <begin position="180"/>
        <end position="201"/>
    </location>
</feature>
<evidence type="ECO:0000259" key="3">
    <source>
        <dbReference type="Pfam" id="PF01757"/>
    </source>
</evidence>
<protein>
    <recommendedName>
        <fullName evidence="3">Acyltransferase 3 domain-containing protein</fullName>
    </recommendedName>
</protein>
<evidence type="ECO:0000256" key="1">
    <source>
        <dbReference type="SAM" id="MobiDB-lite"/>
    </source>
</evidence>
<dbReference type="Proteomes" id="UP001501710">
    <property type="component" value="Unassembled WGS sequence"/>
</dbReference>
<proteinExistence type="predicted"/>
<gene>
    <name evidence="4" type="ORF">GCM10022254_08120</name>
</gene>
<dbReference type="InterPro" id="IPR050879">
    <property type="entry name" value="Acyltransferase_3"/>
</dbReference>
<feature type="transmembrane region" description="Helical" evidence="2">
    <location>
        <begin position="282"/>
        <end position="298"/>
    </location>
</feature>
<dbReference type="EMBL" id="BAABAS010000004">
    <property type="protein sequence ID" value="GAA4225681.1"/>
    <property type="molecule type" value="Genomic_DNA"/>
</dbReference>
<feature type="transmembrane region" description="Helical" evidence="2">
    <location>
        <begin position="318"/>
        <end position="336"/>
    </location>
</feature>
<dbReference type="PANTHER" id="PTHR23028:SF53">
    <property type="entry name" value="ACYL_TRANSF_3 DOMAIN-CONTAINING PROTEIN"/>
    <property type="match status" value="1"/>
</dbReference>
<feature type="transmembrane region" description="Helical" evidence="2">
    <location>
        <begin position="63"/>
        <end position="80"/>
    </location>
</feature>
<feature type="region of interest" description="Disordered" evidence="1">
    <location>
        <begin position="414"/>
        <end position="435"/>
    </location>
</feature>
<evidence type="ECO:0000313" key="5">
    <source>
        <dbReference type="Proteomes" id="UP001501710"/>
    </source>
</evidence>
<feature type="transmembrane region" description="Helical" evidence="2">
    <location>
        <begin position="232"/>
        <end position="248"/>
    </location>
</feature>
<reference evidence="5" key="1">
    <citation type="journal article" date="2019" name="Int. J. Syst. Evol. Microbiol.">
        <title>The Global Catalogue of Microorganisms (GCM) 10K type strain sequencing project: providing services to taxonomists for standard genome sequencing and annotation.</title>
        <authorList>
            <consortium name="The Broad Institute Genomics Platform"/>
            <consortium name="The Broad Institute Genome Sequencing Center for Infectious Disease"/>
            <person name="Wu L."/>
            <person name="Ma J."/>
        </authorList>
    </citation>
    <scope>NUCLEOTIDE SEQUENCE [LARGE SCALE GENOMIC DNA]</scope>
    <source>
        <strain evidence="5">JCM 17440</strain>
    </source>
</reference>
<name>A0ABP8BTC0_9ACTN</name>
<feature type="compositionally biased region" description="Basic residues" evidence="1">
    <location>
        <begin position="414"/>
        <end position="426"/>
    </location>
</feature>
<accession>A0ABP8BTC0</accession>